<protein>
    <submittedName>
        <fullName evidence="1">Uncharacterized protein</fullName>
    </submittedName>
</protein>
<gene>
    <name evidence="1" type="ORF">g.6169</name>
</gene>
<name>A0A1B6D659_9HEMI</name>
<feature type="non-terminal residue" evidence="1">
    <location>
        <position position="1"/>
    </location>
</feature>
<proteinExistence type="predicted"/>
<accession>A0A1B6D659</accession>
<evidence type="ECO:0000313" key="1">
    <source>
        <dbReference type="EMBL" id="JAS21160.1"/>
    </source>
</evidence>
<reference evidence="1" key="1">
    <citation type="submission" date="2015-12" db="EMBL/GenBank/DDBJ databases">
        <title>De novo transcriptome assembly of four potential Pierce s Disease insect vectors from Arizona vineyards.</title>
        <authorList>
            <person name="Tassone E.E."/>
        </authorList>
    </citation>
    <scope>NUCLEOTIDE SEQUENCE</scope>
</reference>
<sequence length="139" mass="15976">VKKGHCKYQPYSLQILSAQAIIASKQNFFLPNYIPTVLQDFVAQVYSKFNICEYCNSAKPSSILGFKVITFKNPYLGNTCVPFQHWACSRKCAEAIEIPARLEQLKNSQKLDKQYLEYINFIQNQQIPTVQDKTPCCIQ</sequence>
<dbReference type="EMBL" id="GEDC01016138">
    <property type="protein sequence ID" value="JAS21160.1"/>
    <property type="molecule type" value="Transcribed_RNA"/>
</dbReference>
<dbReference type="AlphaFoldDB" id="A0A1B6D659"/>
<organism evidence="1">
    <name type="scientific">Clastoptera arizonana</name>
    <name type="common">Arizona spittle bug</name>
    <dbReference type="NCBI Taxonomy" id="38151"/>
    <lineage>
        <taxon>Eukaryota</taxon>
        <taxon>Metazoa</taxon>
        <taxon>Ecdysozoa</taxon>
        <taxon>Arthropoda</taxon>
        <taxon>Hexapoda</taxon>
        <taxon>Insecta</taxon>
        <taxon>Pterygota</taxon>
        <taxon>Neoptera</taxon>
        <taxon>Paraneoptera</taxon>
        <taxon>Hemiptera</taxon>
        <taxon>Auchenorrhyncha</taxon>
        <taxon>Cercopoidea</taxon>
        <taxon>Clastopteridae</taxon>
        <taxon>Clastoptera</taxon>
    </lineage>
</organism>